<evidence type="ECO:0000313" key="4">
    <source>
        <dbReference type="Proteomes" id="UP000614200"/>
    </source>
</evidence>
<keyword evidence="4" id="KW-1185">Reference proteome</keyword>
<dbReference type="Gene3D" id="3.30.470.10">
    <property type="match status" value="1"/>
</dbReference>
<comment type="cofactor">
    <cofactor evidence="1">
        <name>pyridoxal 5'-phosphate</name>
        <dbReference type="ChEBI" id="CHEBI:597326"/>
    </cofactor>
</comment>
<reference evidence="3 4" key="1">
    <citation type="submission" date="2020-11" db="EMBL/GenBank/DDBJ databases">
        <title>Fusibacter basophilias sp. nov.</title>
        <authorList>
            <person name="Qiu D."/>
        </authorList>
    </citation>
    <scope>NUCLEOTIDE SEQUENCE [LARGE SCALE GENOMIC DNA]</scope>
    <source>
        <strain evidence="3 4">Q10-2</strain>
    </source>
</reference>
<name>A0ABR9ZR29_9FIRM</name>
<evidence type="ECO:0000313" key="3">
    <source>
        <dbReference type="EMBL" id="MBF4692796.1"/>
    </source>
</evidence>
<dbReference type="EMBL" id="JADKNH010000003">
    <property type="protein sequence ID" value="MBF4692796.1"/>
    <property type="molecule type" value="Genomic_DNA"/>
</dbReference>
<proteinExistence type="inferred from homology"/>
<accession>A0ABR9ZR29</accession>
<protein>
    <submittedName>
        <fullName evidence="3">Aminotransferase class IV family protein</fullName>
    </submittedName>
</protein>
<dbReference type="Proteomes" id="UP000614200">
    <property type="component" value="Unassembled WGS sequence"/>
</dbReference>
<dbReference type="SUPFAM" id="SSF56752">
    <property type="entry name" value="D-aminoacid aminotransferase-like PLP-dependent enzymes"/>
    <property type="match status" value="1"/>
</dbReference>
<dbReference type="InterPro" id="IPR043131">
    <property type="entry name" value="BCAT-like_N"/>
</dbReference>
<gene>
    <name evidence="3" type="ORF">ISU02_06680</name>
</gene>
<dbReference type="Pfam" id="PF01063">
    <property type="entry name" value="Aminotran_4"/>
    <property type="match status" value="1"/>
</dbReference>
<dbReference type="PANTHER" id="PTHR42743:SF11">
    <property type="entry name" value="AMINODEOXYCHORISMATE LYASE"/>
    <property type="match status" value="1"/>
</dbReference>
<sequence length="268" mass="30959">MIIKNGELMGLNEEIKYIQSPVYEVIRIIDGTPLFFQEHMARFRKSLELVHYQCDYDDREIFYQIGTLVKVTGLKNNNIRIEYGLTDLGMVMICFMVKSEYLDKCFYEQGVKVKTACIVRKNPHAKVVNKSYLDQIKALKEASGVYEIILKDEVGKIAEGSKSNLFFLRDHTIYSAMEADILMGITRLELMDLFKKLGLKYVELDIYEETLATYEGCFISGTSIGVLPIEFVNEMKYNSASNHVIMKLIQAYDDVVKANLMQIRRLYL</sequence>
<dbReference type="InterPro" id="IPR050571">
    <property type="entry name" value="Class-IV_PLP-Dep_Aminotrnsfr"/>
</dbReference>
<dbReference type="CDD" id="cd00449">
    <property type="entry name" value="PLPDE_IV"/>
    <property type="match status" value="1"/>
</dbReference>
<dbReference type="GO" id="GO:0008483">
    <property type="term" value="F:transaminase activity"/>
    <property type="evidence" value="ECO:0007669"/>
    <property type="project" value="UniProtKB-KW"/>
</dbReference>
<organism evidence="3 4">
    <name type="scientific">Fusibacter ferrireducens</name>
    <dbReference type="NCBI Taxonomy" id="2785058"/>
    <lineage>
        <taxon>Bacteria</taxon>
        <taxon>Bacillati</taxon>
        <taxon>Bacillota</taxon>
        <taxon>Clostridia</taxon>
        <taxon>Eubacteriales</taxon>
        <taxon>Eubacteriales Family XII. Incertae Sedis</taxon>
        <taxon>Fusibacter</taxon>
    </lineage>
</organism>
<comment type="similarity">
    <text evidence="2">Belongs to the class-IV pyridoxal-phosphate-dependent aminotransferase family.</text>
</comment>
<evidence type="ECO:0000256" key="1">
    <source>
        <dbReference type="ARBA" id="ARBA00001933"/>
    </source>
</evidence>
<keyword evidence="3" id="KW-0032">Aminotransferase</keyword>
<dbReference type="InterPro" id="IPR001544">
    <property type="entry name" value="Aminotrans_IV"/>
</dbReference>
<dbReference type="InterPro" id="IPR043132">
    <property type="entry name" value="BCAT-like_C"/>
</dbReference>
<dbReference type="PANTHER" id="PTHR42743">
    <property type="entry name" value="AMINO-ACID AMINOTRANSFERASE"/>
    <property type="match status" value="1"/>
</dbReference>
<keyword evidence="3" id="KW-0808">Transferase</keyword>
<dbReference type="InterPro" id="IPR036038">
    <property type="entry name" value="Aminotransferase-like"/>
</dbReference>
<dbReference type="Gene3D" id="3.20.10.10">
    <property type="entry name" value="D-amino Acid Aminotransferase, subunit A, domain 2"/>
    <property type="match status" value="1"/>
</dbReference>
<evidence type="ECO:0000256" key="2">
    <source>
        <dbReference type="ARBA" id="ARBA00009320"/>
    </source>
</evidence>
<comment type="caution">
    <text evidence="3">The sequence shown here is derived from an EMBL/GenBank/DDBJ whole genome shotgun (WGS) entry which is preliminary data.</text>
</comment>